<name>A0ABV5GFZ9_9FLAO</name>
<proteinExistence type="predicted"/>
<evidence type="ECO:0000313" key="2">
    <source>
        <dbReference type="Proteomes" id="UP001589576"/>
    </source>
</evidence>
<reference evidence="1 2" key="1">
    <citation type="submission" date="2024-09" db="EMBL/GenBank/DDBJ databases">
        <authorList>
            <person name="Sun Q."/>
            <person name="Mori K."/>
        </authorList>
    </citation>
    <scope>NUCLEOTIDE SEQUENCE [LARGE SCALE GENOMIC DNA]</scope>
    <source>
        <strain evidence="1 2">CECT 8460</strain>
    </source>
</reference>
<comment type="caution">
    <text evidence="1">The sequence shown here is derived from an EMBL/GenBank/DDBJ whole genome shotgun (WGS) entry which is preliminary data.</text>
</comment>
<keyword evidence="2" id="KW-1185">Reference proteome</keyword>
<dbReference type="EMBL" id="JBHMFB010000019">
    <property type="protein sequence ID" value="MFB9090030.1"/>
    <property type="molecule type" value="Genomic_DNA"/>
</dbReference>
<gene>
    <name evidence="1" type="ORF">ACFFUU_10485</name>
</gene>
<organism evidence="1 2">
    <name type="scientific">Flavobacterium paronense</name>
    <dbReference type="NCBI Taxonomy" id="1392775"/>
    <lineage>
        <taxon>Bacteria</taxon>
        <taxon>Pseudomonadati</taxon>
        <taxon>Bacteroidota</taxon>
        <taxon>Flavobacteriia</taxon>
        <taxon>Flavobacteriales</taxon>
        <taxon>Flavobacteriaceae</taxon>
        <taxon>Flavobacterium</taxon>
    </lineage>
</organism>
<evidence type="ECO:0000313" key="1">
    <source>
        <dbReference type="EMBL" id="MFB9090030.1"/>
    </source>
</evidence>
<dbReference type="RefSeq" id="WP_290284420.1">
    <property type="nucleotide sequence ID" value="NZ_JAUFQN010000019.1"/>
</dbReference>
<sequence length="168" mass="19221">MHNFDDLIYRSTAFTLNSLEEVNSKIIEQLQTSGSTILVKNLQMVQLQKAIFAIGMFSLFDSMLQDQLACRNGFETAKKILKEKGKVELYKRFDEYICAINVLKHGKGKSYDALVLKSKSLPFRIKLPGEVFFEEGDISEIRTLIEVNDNFVLECAEIIEKVSEELRS</sequence>
<protein>
    <recommendedName>
        <fullName evidence="3">RiboL-PSP-HEPN domain-containing protein</fullName>
    </recommendedName>
</protein>
<dbReference type="Proteomes" id="UP001589576">
    <property type="component" value="Unassembled WGS sequence"/>
</dbReference>
<accession>A0ABV5GFZ9</accession>
<evidence type="ECO:0008006" key="3">
    <source>
        <dbReference type="Google" id="ProtNLM"/>
    </source>
</evidence>